<dbReference type="SUPFAM" id="SSF56300">
    <property type="entry name" value="Metallo-dependent phosphatases"/>
    <property type="match status" value="1"/>
</dbReference>
<name>A0A918NC70_9GAMM</name>
<dbReference type="AlphaFoldDB" id="A0A918NC70"/>
<comment type="similarity">
    <text evidence="4">Belongs to the cyclic nucleotide phosphodiesterase class-III family.</text>
</comment>
<reference evidence="6" key="2">
    <citation type="submission" date="2020-09" db="EMBL/GenBank/DDBJ databases">
        <authorList>
            <person name="Sun Q."/>
            <person name="Kim S."/>
        </authorList>
    </citation>
    <scope>NUCLEOTIDE SEQUENCE</scope>
    <source>
        <strain evidence="6">KCTC 22169</strain>
    </source>
</reference>
<keyword evidence="7" id="KW-1185">Reference proteome</keyword>
<dbReference type="Gene3D" id="3.60.21.10">
    <property type="match status" value="1"/>
</dbReference>
<dbReference type="InterPro" id="IPR029052">
    <property type="entry name" value="Metallo-depent_PP-like"/>
</dbReference>
<evidence type="ECO:0000256" key="1">
    <source>
        <dbReference type="ARBA" id="ARBA00022723"/>
    </source>
</evidence>
<dbReference type="GO" id="GO:0046872">
    <property type="term" value="F:metal ion binding"/>
    <property type="evidence" value="ECO:0007669"/>
    <property type="project" value="UniProtKB-KW"/>
</dbReference>
<dbReference type="InterPro" id="IPR004843">
    <property type="entry name" value="Calcineurin-like_PHP"/>
</dbReference>
<reference evidence="6" key="1">
    <citation type="journal article" date="2014" name="Int. J. Syst. Evol. Microbiol.">
        <title>Complete genome sequence of Corynebacterium casei LMG S-19264T (=DSM 44701T), isolated from a smear-ripened cheese.</title>
        <authorList>
            <consortium name="US DOE Joint Genome Institute (JGI-PGF)"/>
            <person name="Walter F."/>
            <person name="Albersmeier A."/>
            <person name="Kalinowski J."/>
            <person name="Ruckert C."/>
        </authorList>
    </citation>
    <scope>NUCLEOTIDE SEQUENCE</scope>
    <source>
        <strain evidence="6">KCTC 22169</strain>
    </source>
</reference>
<protein>
    <submittedName>
        <fullName evidence="6">3',5'-cyclic adenosine monophosphate phosphodiesterase CpdA</fullName>
    </submittedName>
</protein>
<sequence length="263" mass="30497">MDKYIVLSDLHVTGKGLYVQGGNSDLNYINALSHIASNHRDARAIFCMGDISNNGSASSYEFFSKCNEGISIPCYTILGNHDEISNAKKHINLDIHQERFVQFYKVYNDKAFIFLDTTEEELESGCLCEFRLEWLDKALSLMLDSNIDVYIFMHHNPFDINVRCYEKIGLRNSEQFYGTILRYKAIVKHIFFGHCHQNIHGIFKGVTYTAVKGTNHQIYPDLSNDSSFKVCDFEPSYYVLLFDRENFYSYDIEFNKKIVSEIQ</sequence>
<keyword evidence="3" id="KW-0408">Iron</keyword>
<dbReference type="GO" id="GO:0016787">
    <property type="term" value="F:hydrolase activity"/>
    <property type="evidence" value="ECO:0007669"/>
    <property type="project" value="UniProtKB-KW"/>
</dbReference>
<evidence type="ECO:0000313" key="6">
    <source>
        <dbReference type="EMBL" id="GGX57660.1"/>
    </source>
</evidence>
<feature type="domain" description="Calcineurin-like phosphoesterase" evidence="5">
    <location>
        <begin position="4"/>
        <end position="197"/>
    </location>
</feature>
<gene>
    <name evidence="6" type="primary">cpdA</name>
    <name evidence="6" type="ORF">GCM10007392_26580</name>
</gene>
<evidence type="ECO:0000313" key="7">
    <source>
        <dbReference type="Proteomes" id="UP000626148"/>
    </source>
</evidence>
<organism evidence="6 7">
    <name type="scientific">Saccharospirillum salsuginis</name>
    <dbReference type="NCBI Taxonomy" id="418750"/>
    <lineage>
        <taxon>Bacteria</taxon>
        <taxon>Pseudomonadati</taxon>
        <taxon>Pseudomonadota</taxon>
        <taxon>Gammaproteobacteria</taxon>
        <taxon>Oceanospirillales</taxon>
        <taxon>Saccharospirillaceae</taxon>
        <taxon>Saccharospirillum</taxon>
    </lineage>
</organism>
<evidence type="ECO:0000256" key="4">
    <source>
        <dbReference type="ARBA" id="ARBA00025742"/>
    </source>
</evidence>
<dbReference type="InterPro" id="IPR050884">
    <property type="entry name" value="CNP_phosphodiesterase-III"/>
</dbReference>
<dbReference type="PANTHER" id="PTHR42988:SF2">
    <property type="entry name" value="CYCLIC NUCLEOTIDE PHOSPHODIESTERASE CBUA0032-RELATED"/>
    <property type="match status" value="1"/>
</dbReference>
<evidence type="ECO:0000256" key="3">
    <source>
        <dbReference type="ARBA" id="ARBA00023004"/>
    </source>
</evidence>
<dbReference type="Pfam" id="PF00149">
    <property type="entry name" value="Metallophos"/>
    <property type="match status" value="1"/>
</dbReference>
<comment type="caution">
    <text evidence="6">The sequence shown here is derived from an EMBL/GenBank/DDBJ whole genome shotgun (WGS) entry which is preliminary data.</text>
</comment>
<dbReference type="PANTHER" id="PTHR42988">
    <property type="entry name" value="PHOSPHOHYDROLASE"/>
    <property type="match status" value="1"/>
</dbReference>
<evidence type="ECO:0000259" key="5">
    <source>
        <dbReference type="Pfam" id="PF00149"/>
    </source>
</evidence>
<accession>A0A918NC70</accession>
<evidence type="ECO:0000256" key="2">
    <source>
        <dbReference type="ARBA" id="ARBA00022801"/>
    </source>
</evidence>
<dbReference type="EMBL" id="BMXR01000006">
    <property type="protein sequence ID" value="GGX57660.1"/>
    <property type="molecule type" value="Genomic_DNA"/>
</dbReference>
<keyword evidence="1" id="KW-0479">Metal-binding</keyword>
<proteinExistence type="inferred from homology"/>
<keyword evidence="2" id="KW-0378">Hydrolase</keyword>
<dbReference type="Proteomes" id="UP000626148">
    <property type="component" value="Unassembled WGS sequence"/>
</dbReference>
<dbReference type="RefSeq" id="WP_189609410.1">
    <property type="nucleotide sequence ID" value="NZ_BMXR01000006.1"/>
</dbReference>